<protein>
    <submittedName>
        <fullName evidence="1">Uncharacterized protein</fullName>
    </submittedName>
</protein>
<name>A0A0C1ZSF6_9BACT</name>
<comment type="caution">
    <text evidence="1">The sequence shown here is derived from an EMBL/GenBank/DDBJ whole genome shotgun (WGS) entry which is preliminary data.</text>
</comment>
<reference evidence="1 2" key="1">
    <citation type="submission" date="2014-12" db="EMBL/GenBank/DDBJ databases">
        <title>Genome assembly of Enhygromyxa salina DSM 15201.</title>
        <authorList>
            <person name="Sharma G."/>
            <person name="Subramanian S."/>
        </authorList>
    </citation>
    <scope>NUCLEOTIDE SEQUENCE [LARGE SCALE GENOMIC DNA]</scope>
    <source>
        <strain evidence="1 2">DSM 15201</strain>
    </source>
</reference>
<dbReference type="AlphaFoldDB" id="A0A0C1ZSF6"/>
<dbReference type="Proteomes" id="UP000031599">
    <property type="component" value="Unassembled WGS sequence"/>
</dbReference>
<dbReference type="RefSeq" id="WP_052554533.1">
    <property type="nucleotide sequence ID" value="NZ_JMCC02000082.1"/>
</dbReference>
<evidence type="ECO:0000313" key="2">
    <source>
        <dbReference type="Proteomes" id="UP000031599"/>
    </source>
</evidence>
<organism evidence="1 2">
    <name type="scientific">Enhygromyxa salina</name>
    <dbReference type="NCBI Taxonomy" id="215803"/>
    <lineage>
        <taxon>Bacteria</taxon>
        <taxon>Pseudomonadati</taxon>
        <taxon>Myxococcota</taxon>
        <taxon>Polyangia</taxon>
        <taxon>Nannocystales</taxon>
        <taxon>Nannocystaceae</taxon>
        <taxon>Enhygromyxa</taxon>
    </lineage>
</organism>
<gene>
    <name evidence="1" type="ORF">DB30_07345</name>
</gene>
<evidence type="ECO:0000313" key="1">
    <source>
        <dbReference type="EMBL" id="KIG14008.1"/>
    </source>
</evidence>
<accession>A0A0C1ZSF6</accession>
<dbReference type="EMBL" id="JMCC02000082">
    <property type="protein sequence ID" value="KIG14008.1"/>
    <property type="molecule type" value="Genomic_DNA"/>
</dbReference>
<sequence length="231" mass="26287">MREPPPHLRADREALAGFQRELLLRLRCSSPNDPWWREQLIDPVSPQLLGYLQSAMTSTFMERLGTYFPRFVRHADLDAAQVEQLHAQIRVAVACGSPQHALERFFAGVLELIASFAAPDAWADLLRLERAEYLWRVERSLTPPELVAALRAAAPPRFDARGVDDREGFGFIRLDTTMIDLWSGPAHGPSEAVRWGPPRTALSYWSHLYKTVRVVPFQTTRELAIRLAFES</sequence>
<proteinExistence type="predicted"/>